<dbReference type="Proteomes" id="UP001273166">
    <property type="component" value="Unassembled WGS sequence"/>
</dbReference>
<dbReference type="GO" id="GO:0071013">
    <property type="term" value="C:catalytic step 2 spliceosome"/>
    <property type="evidence" value="ECO:0007669"/>
    <property type="project" value="TreeGrafter"/>
</dbReference>
<keyword evidence="21" id="KW-1185">Reference proteome</keyword>
<reference evidence="20" key="1">
    <citation type="journal article" date="2023" name="Mol. Phylogenet. Evol.">
        <title>Genome-scale phylogeny and comparative genomics of the fungal order Sordariales.</title>
        <authorList>
            <person name="Hensen N."/>
            <person name="Bonometti L."/>
            <person name="Westerberg I."/>
            <person name="Brannstrom I.O."/>
            <person name="Guillou S."/>
            <person name="Cros-Aarteil S."/>
            <person name="Calhoun S."/>
            <person name="Haridas S."/>
            <person name="Kuo A."/>
            <person name="Mondo S."/>
            <person name="Pangilinan J."/>
            <person name="Riley R."/>
            <person name="LaButti K."/>
            <person name="Andreopoulos B."/>
            <person name="Lipzen A."/>
            <person name="Chen C."/>
            <person name="Yan M."/>
            <person name="Daum C."/>
            <person name="Ng V."/>
            <person name="Clum A."/>
            <person name="Steindorff A."/>
            <person name="Ohm R.A."/>
            <person name="Martin F."/>
            <person name="Silar P."/>
            <person name="Natvig D.O."/>
            <person name="Lalanne C."/>
            <person name="Gautier V."/>
            <person name="Ament-Velasquez S.L."/>
            <person name="Kruys A."/>
            <person name="Hutchinson M.I."/>
            <person name="Powell A.J."/>
            <person name="Barry K."/>
            <person name="Miller A.N."/>
            <person name="Grigoriev I.V."/>
            <person name="Debuchy R."/>
            <person name="Gladieux P."/>
            <person name="Hiltunen Thoren M."/>
            <person name="Johannesson H."/>
        </authorList>
    </citation>
    <scope>NUCLEOTIDE SEQUENCE</scope>
    <source>
        <strain evidence="20">CBS 333.67</strain>
    </source>
</reference>
<dbReference type="PROSITE" id="PS00170">
    <property type="entry name" value="CSA_PPIASE_1"/>
    <property type="match status" value="1"/>
</dbReference>
<dbReference type="GO" id="GO:0000209">
    <property type="term" value="P:protein polyubiquitination"/>
    <property type="evidence" value="ECO:0007669"/>
    <property type="project" value="TreeGrafter"/>
</dbReference>
<dbReference type="InterPro" id="IPR026951">
    <property type="entry name" value="PPIL2_U-box_dom"/>
</dbReference>
<dbReference type="RefSeq" id="XP_062717357.1">
    <property type="nucleotide sequence ID" value="XM_062870041.1"/>
</dbReference>
<comment type="subcellular location">
    <subcellularLocation>
        <location evidence="4">Nucleus</location>
    </subcellularLocation>
</comment>
<dbReference type="CDD" id="cd01923">
    <property type="entry name" value="cyclophilin_RING"/>
    <property type="match status" value="1"/>
</dbReference>
<comment type="similarity">
    <text evidence="5">Belongs to the cyclophilin-type PPIase family. PPIL2 subfamily.</text>
</comment>
<dbReference type="SMART" id="SM00504">
    <property type="entry name" value="Ubox"/>
    <property type="match status" value="1"/>
</dbReference>
<organism evidence="20 21">
    <name type="scientific">Chaetomium strumarium</name>
    <dbReference type="NCBI Taxonomy" id="1170767"/>
    <lineage>
        <taxon>Eukaryota</taxon>
        <taxon>Fungi</taxon>
        <taxon>Dikarya</taxon>
        <taxon>Ascomycota</taxon>
        <taxon>Pezizomycotina</taxon>
        <taxon>Sordariomycetes</taxon>
        <taxon>Sordariomycetidae</taxon>
        <taxon>Sordariales</taxon>
        <taxon>Chaetomiaceae</taxon>
        <taxon>Chaetomium</taxon>
    </lineage>
</organism>
<dbReference type="CDD" id="cd16663">
    <property type="entry name" value="RING-Ubox_PPIL2"/>
    <property type="match status" value="1"/>
</dbReference>
<feature type="domain" description="PPIase cyclophilin-type" evidence="18">
    <location>
        <begin position="387"/>
        <end position="536"/>
    </location>
</feature>
<evidence type="ECO:0000256" key="15">
    <source>
        <dbReference type="ARBA" id="ARBA00030942"/>
    </source>
</evidence>
<dbReference type="Gene3D" id="2.40.100.10">
    <property type="entry name" value="Cyclophilin-like"/>
    <property type="match status" value="1"/>
</dbReference>
<dbReference type="EC" id="2.3.2.27" evidence="6"/>
<keyword evidence="11" id="KW-0697">Rotamase</keyword>
<evidence type="ECO:0000313" key="21">
    <source>
        <dbReference type="Proteomes" id="UP001273166"/>
    </source>
</evidence>
<evidence type="ECO:0000256" key="9">
    <source>
        <dbReference type="ARBA" id="ARBA00022679"/>
    </source>
</evidence>
<dbReference type="InterPro" id="IPR013083">
    <property type="entry name" value="Znf_RING/FYVE/PHD"/>
</dbReference>
<dbReference type="InterPro" id="IPR044666">
    <property type="entry name" value="Cyclophilin_A-like"/>
</dbReference>
<evidence type="ECO:0000256" key="4">
    <source>
        <dbReference type="ARBA" id="ARBA00004123"/>
    </source>
</evidence>
<evidence type="ECO:0000256" key="7">
    <source>
        <dbReference type="ARBA" id="ARBA00013194"/>
    </source>
</evidence>
<evidence type="ECO:0000259" key="18">
    <source>
        <dbReference type="PROSITE" id="PS50072"/>
    </source>
</evidence>
<dbReference type="FunFam" id="3.30.40.10:FF:000079">
    <property type="entry name" value="Peptidyl-prolyl cis-trans isomerase 2"/>
    <property type="match status" value="1"/>
</dbReference>
<dbReference type="InterPro" id="IPR002130">
    <property type="entry name" value="Cyclophilin-type_PPIase_dom"/>
</dbReference>
<sequence length="641" mass="70645">MIRVITVRLIDKITTTLGTLPSTQSHQFIVICCRLFSFFLPDSFLAGDMGKGTDKLYITHSEWSSSDAYGASVGANAGSRAQRSGGAAHAGFKRLPFNFCAASLQPFKNPVCTPSGTIFDVEVIGAWLEKHGTNPVDGKPLAAKDLIRLNFTRNADAAGTNDGNGAPSDGKGDFIDPVTFKVLTDNTHIVAVRHGNYANVFAWETIERMNIKAKMWRDLVDDVEFGRKDIITLQDPQNAASRDLSQFKYLQDGQEALPTKEQEEQRQQGSININALGRIGDKVLRAKEAVERARQAREAGGDVNRITRSLTAAHSKPTSSTPTARAPSIIEKKIAPNAAAYTTGRAAASFTSTGLTPETSGERALLSDEEWMLKPKRIKHKGYARLDTNLGPLTLELHTETAPKAVWNFLRLSQKGYYRGVTFHRNIRNFMIQGGDPTGTGRGGQSIWGKTFADELEGPHVHDARGVVALANRGKNTNSSQFYITYRPAKHLDRKHTVFGRVVEGVDTTLTAMEKVPVEEGTNRPLEEIRIKDVVVLIDPFEEFLKEKKEREKEEAAKEEVKRKGGDEDDRTTWTGKRIRADGVVVEDARASRVGKYLKSAVAGARTEEIGGWEQVGDVETWEGPVKKKVKMGGFGNFDSW</sequence>
<comment type="catalytic activity">
    <reaction evidence="2">
        <text>[protein]-peptidylproline (omega=180) = [protein]-peptidylproline (omega=0)</text>
        <dbReference type="Rhea" id="RHEA:16237"/>
        <dbReference type="Rhea" id="RHEA-COMP:10747"/>
        <dbReference type="Rhea" id="RHEA-COMP:10748"/>
        <dbReference type="ChEBI" id="CHEBI:83833"/>
        <dbReference type="ChEBI" id="CHEBI:83834"/>
        <dbReference type="EC" id="5.2.1.8"/>
    </reaction>
</comment>
<dbReference type="SUPFAM" id="SSF50891">
    <property type="entry name" value="Cyclophilin-like"/>
    <property type="match status" value="1"/>
</dbReference>
<dbReference type="AlphaFoldDB" id="A0AAJ0LXL3"/>
<evidence type="ECO:0000256" key="13">
    <source>
        <dbReference type="ARBA" id="ARBA00023242"/>
    </source>
</evidence>
<evidence type="ECO:0000256" key="11">
    <source>
        <dbReference type="ARBA" id="ARBA00023110"/>
    </source>
</evidence>
<dbReference type="PROSITE" id="PS51698">
    <property type="entry name" value="U_BOX"/>
    <property type="match status" value="1"/>
</dbReference>
<evidence type="ECO:0000256" key="16">
    <source>
        <dbReference type="ARBA" id="ARBA00033051"/>
    </source>
</evidence>
<dbReference type="Pfam" id="PF00160">
    <property type="entry name" value="Pro_isomerase"/>
    <property type="match status" value="1"/>
</dbReference>
<gene>
    <name evidence="20" type="ORF">B0T15DRAFT_544048</name>
</gene>
<comment type="function">
    <text evidence="3">May catalyze the cis-trans isomerization of proline imidic peptide bonds in oligopeptides thereby assisting the folding of proteins. May also function as a chaperone, playing a role in intracellular transport of proteins. May also have a protein ubiquitin ligase activity acting as an E3 ubiquitin protein ligase or as a ubiquitin-ubiquitin ligase promoting elongation of ubiquitin chains on proteins.</text>
</comment>
<name>A0AAJ0LXL3_9PEZI</name>
<keyword evidence="13" id="KW-0539">Nucleus</keyword>
<dbReference type="GeneID" id="87888870"/>
<evidence type="ECO:0000256" key="10">
    <source>
        <dbReference type="ARBA" id="ARBA00022786"/>
    </source>
</evidence>
<evidence type="ECO:0000256" key="17">
    <source>
        <dbReference type="SAM" id="MobiDB-lite"/>
    </source>
</evidence>
<evidence type="ECO:0000256" key="1">
    <source>
        <dbReference type="ARBA" id="ARBA00000900"/>
    </source>
</evidence>
<dbReference type="SUPFAM" id="SSF57850">
    <property type="entry name" value="RING/U-box"/>
    <property type="match status" value="1"/>
</dbReference>
<evidence type="ECO:0000256" key="8">
    <source>
        <dbReference type="ARBA" id="ARBA00020592"/>
    </source>
</evidence>
<dbReference type="PANTHER" id="PTHR45625">
    <property type="entry name" value="PEPTIDYL-PROLYL CIS-TRANS ISOMERASE-RELATED"/>
    <property type="match status" value="1"/>
</dbReference>
<dbReference type="EMBL" id="JAUDZG010000008">
    <property type="protein sequence ID" value="KAK3301577.1"/>
    <property type="molecule type" value="Genomic_DNA"/>
</dbReference>
<keyword evidence="10" id="KW-0833">Ubl conjugation pathway</keyword>
<comment type="caution">
    <text evidence="20">The sequence shown here is derived from an EMBL/GenBank/DDBJ whole genome shotgun (WGS) entry which is preliminary data.</text>
</comment>
<evidence type="ECO:0000256" key="3">
    <source>
        <dbReference type="ARBA" id="ARBA00003697"/>
    </source>
</evidence>
<dbReference type="FunFam" id="2.40.100.10:FF:000014">
    <property type="entry name" value="Peptidyl-prolyl cis-trans isomerase cyp65"/>
    <property type="match status" value="1"/>
</dbReference>
<evidence type="ECO:0000256" key="2">
    <source>
        <dbReference type="ARBA" id="ARBA00000971"/>
    </source>
</evidence>
<evidence type="ECO:0000259" key="19">
    <source>
        <dbReference type="PROSITE" id="PS51698"/>
    </source>
</evidence>
<evidence type="ECO:0000256" key="5">
    <source>
        <dbReference type="ARBA" id="ARBA00007930"/>
    </source>
</evidence>
<dbReference type="GO" id="GO:0061630">
    <property type="term" value="F:ubiquitin protein ligase activity"/>
    <property type="evidence" value="ECO:0007669"/>
    <property type="project" value="UniProtKB-EC"/>
</dbReference>
<dbReference type="PRINTS" id="PR00153">
    <property type="entry name" value="CSAPPISMRASE"/>
</dbReference>
<reference evidence="20" key="2">
    <citation type="submission" date="2023-06" db="EMBL/GenBank/DDBJ databases">
        <authorList>
            <consortium name="Lawrence Berkeley National Laboratory"/>
            <person name="Mondo S.J."/>
            <person name="Hensen N."/>
            <person name="Bonometti L."/>
            <person name="Westerberg I."/>
            <person name="Brannstrom I.O."/>
            <person name="Guillou S."/>
            <person name="Cros-Aarteil S."/>
            <person name="Calhoun S."/>
            <person name="Haridas S."/>
            <person name="Kuo A."/>
            <person name="Pangilinan J."/>
            <person name="Riley R."/>
            <person name="Labutti K."/>
            <person name="Andreopoulos B."/>
            <person name="Lipzen A."/>
            <person name="Chen C."/>
            <person name="Yanf M."/>
            <person name="Daum C."/>
            <person name="Ng V."/>
            <person name="Clum A."/>
            <person name="Steindorff A."/>
            <person name="Ohm R."/>
            <person name="Martin F."/>
            <person name="Silar P."/>
            <person name="Natvig D."/>
            <person name="Lalanne C."/>
            <person name="Gautier V."/>
            <person name="Ament-Velasquez S.L."/>
            <person name="Kruys A."/>
            <person name="Hutchinson M.I."/>
            <person name="Powell A.J."/>
            <person name="Barry K."/>
            <person name="Miller A.N."/>
            <person name="Grigoriev I.V."/>
            <person name="Debuchy R."/>
            <person name="Gladieux P."/>
            <person name="Thoren M.H."/>
            <person name="Johannesson H."/>
        </authorList>
    </citation>
    <scope>NUCLEOTIDE SEQUENCE</scope>
    <source>
        <strain evidence="20">CBS 333.67</strain>
    </source>
</reference>
<feature type="compositionally biased region" description="Basic and acidic residues" evidence="17">
    <location>
        <begin position="550"/>
        <end position="566"/>
    </location>
</feature>
<keyword evidence="9" id="KW-0808">Transferase</keyword>
<evidence type="ECO:0000256" key="6">
    <source>
        <dbReference type="ARBA" id="ARBA00012483"/>
    </source>
</evidence>
<proteinExistence type="inferred from homology"/>
<dbReference type="PROSITE" id="PS50072">
    <property type="entry name" value="CSA_PPIASE_2"/>
    <property type="match status" value="1"/>
</dbReference>
<dbReference type="InterPro" id="IPR020892">
    <property type="entry name" value="Cyclophilin-type_PPIase_CS"/>
</dbReference>
<protein>
    <recommendedName>
        <fullName evidence="8">Peptidyl-prolyl cis-trans isomerase-like 2</fullName>
        <ecNumber evidence="6">2.3.2.27</ecNumber>
        <ecNumber evidence="7">5.2.1.8</ecNumber>
    </recommendedName>
    <alternativeName>
        <fullName evidence="14">Cyclophilin-60</fullName>
    </alternativeName>
    <alternativeName>
        <fullName evidence="15">Cyclophilin-like protein Cyp-60</fullName>
    </alternativeName>
    <alternativeName>
        <fullName evidence="16">RING-type E3 ubiquitin transferase isomerase-like 2</fullName>
    </alternativeName>
</protein>
<dbReference type="InterPro" id="IPR029000">
    <property type="entry name" value="Cyclophilin-like_dom_sf"/>
</dbReference>
<dbReference type="EC" id="5.2.1.8" evidence="7"/>
<dbReference type="Gene3D" id="3.30.40.10">
    <property type="entry name" value="Zinc/RING finger domain, C3HC4 (zinc finger)"/>
    <property type="match status" value="1"/>
</dbReference>
<accession>A0AAJ0LXL3</accession>
<evidence type="ECO:0000313" key="20">
    <source>
        <dbReference type="EMBL" id="KAK3301577.1"/>
    </source>
</evidence>
<keyword evidence="12" id="KW-0413">Isomerase</keyword>
<dbReference type="PANTHER" id="PTHR45625:SF1">
    <property type="entry name" value="RING-TYPE E3 UBIQUITIN-PROTEIN LIGASE PPIL2"/>
    <property type="match status" value="1"/>
</dbReference>
<feature type="domain" description="U-box" evidence="19">
    <location>
        <begin position="93"/>
        <end position="166"/>
    </location>
</feature>
<dbReference type="GO" id="GO:0006457">
    <property type="term" value="P:protein folding"/>
    <property type="evidence" value="ECO:0007669"/>
    <property type="project" value="InterPro"/>
</dbReference>
<comment type="catalytic activity">
    <reaction evidence="1">
        <text>S-ubiquitinyl-[E2 ubiquitin-conjugating enzyme]-L-cysteine + [acceptor protein]-L-lysine = [E2 ubiquitin-conjugating enzyme]-L-cysteine + N(6)-ubiquitinyl-[acceptor protein]-L-lysine.</text>
        <dbReference type="EC" id="2.3.2.27"/>
    </reaction>
</comment>
<dbReference type="InterPro" id="IPR003613">
    <property type="entry name" value="Ubox_domain"/>
</dbReference>
<evidence type="ECO:0000256" key="12">
    <source>
        <dbReference type="ARBA" id="ARBA00023235"/>
    </source>
</evidence>
<feature type="region of interest" description="Disordered" evidence="17">
    <location>
        <begin position="550"/>
        <end position="572"/>
    </location>
</feature>
<dbReference type="GO" id="GO:0003755">
    <property type="term" value="F:peptidyl-prolyl cis-trans isomerase activity"/>
    <property type="evidence" value="ECO:0007669"/>
    <property type="project" value="UniProtKB-KW"/>
</dbReference>
<evidence type="ECO:0000256" key="14">
    <source>
        <dbReference type="ARBA" id="ARBA00030661"/>
    </source>
</evidence>